<proteinExistence type="predicted"/>
<name>A0ACB9G6E6_CICIN</name>
<gene>
    <name evidence="1" type="ORF">L2E82_08391</name>
</gene>
<comment type="caution">
    <text evidence="1">The sequence shown here is derived from an EMBL/GenBank/DDBJ whole genome shotgun (WGS) entry which is preliminary data.</text>
</comment>
<organism evidence="1 2">
    <name type="scientific">Cichorium intybus</name>
    <name type="common">Chicory</name>
    <dbReference type="NCBI Taxonomy" id="13427"/>
    <lineage>
        <taxon>Eukaryota</taxon>
        <taxon>Viridiplantae</taxon>
        <taxon>Streptophyta</taxon>
        <taxon>Embryophyta</taxon>
        <taxon>Tracheophyta</taxon>
        <taxon>Spermatophyta</taxon>
        <taxon>Magnoliopsida</taxon>
        <taxon>eudicotyledons</taxon>
        <taxon>Gunneridae</taxon>
        <taxon>Pentapetalae</taxon>
        <taxon>asterids</taxon>
        <taxon>campanulids</taxon>
        <taxon>Asterales</taxon>
        <taxon>Asteraceae</taxon>
        <taxon>Cichorioideae</taxon>
        <taxon>Cichorieae</taxon>
        <taxon>Cichoriinae</taxon>
        <taxon>Cichorium</taxon>
    </lineage>
</organism>
<reference evidence="2" key="1">
    <citation type="journal article" date="2022" name="Mol. Ecol. Resour.">
        <title>The genomes of chicory, endive, great burdock and yacon provide insights into Asteraceae palaeo-polyploidization history and plant inulin production.</title>
        <authorList>
            <person name="Fan W."/>
            <person name="Wang S."/>
            <person name="Wang H."/>
            <person name="Wang A."/>
            <person name="Jiang F."/>
            <person name="Liu H."/>
            <person name="Zhao H."/>
            <person name="Xu D."/>
            <person name="Zhang Y."/>
        </authorList>
    </citation>
    <scope>NUCLEOTIDE SEQUENCE [LARGE SCALE GENOMIC DNA]</scope>
    <source>
        <strain evidence="2">cv. Punajuju</strain>
    </source>
</reference>
<sequence>MTPLHFGSYPSQHAHPIICLRVIGGSLVDEPNPCHVTWATSSRTCHARPDKTNPQILLLLSSGQVRSDRPRGLLLMTHPLSTWHTINCSLFIHRKITLPIFVMFVLFSPHRERK</sequence>
<keyword evidence="2" id="KW-1185">Reference proteome</keyword>
<protein>
    <submittedName>
        <fullName evidence="1">Uncharacterized protein</fullName>
    </submittedName>
</protein>
<evidence type="ECO:0000313" key="1">
    <source>
        <dbReference type="EMBL" id="KAI3778987.1"/>
    </source>
</evidence>
<accession>A0ACB9G6E6</accession>
<dbReference type="Proteomes" id="UP001055811">
    <property type="component" value="Linkage Group LG02"/>
</dbReference>
<dbReference type="EMBL" id="CM042010">
    <property type="protein sequence ID" value="KAI3778987.1"/>
    <property type="molecule type" value="Genomic_DNA"/>
</dbReference>
<reference evidence="1 2" key="2">
    <citation type="journal article" date="2022" name="Mol. Ecol. Resour.">
        <title>The genomes of chicory, endive, great burdock and yacon provide insights into Asteraceae paleo-polyploidization history and plant inulin production.</title>
        <authorList>
            <person name="Fan W."/>
            <person name="Wang S."/>
            <person name="Wang H."/>
            <person name="Wang A."/>
            <person name="Jiang F."/>
            <person name="Liu H."/>
            <person name="Zhao H."/>
            <person name="Xu D."/>
            <person name="Zhang Y."/>
        </authorList>
    </citation>
    <scope>NUCLEOTIDE SEQUENCE [LARGE SCALE GENOMIC DNA]</scope>
    <source>
        <strain evidence="2">cv. Punajuju</strain>
        <tissue evidence="1">Leaves</tissue>
    </source>
</reference>
<evidence type="ECO:0000313" key="2">
    <source>
        <dbReference type="Proteomes" id="UP001055811"/>
    </source>
</evidence>